<dbReference type="OMA" id="YDKSSIC"/>
<evidence type="ECO:0000313" key="2">
    <source>
        <dbReference type="EnsemblPlants" id="OPUNC06G20310.1"/>
    </source>
</evidence>
<evidence type="ECO:0000313" key="3">
    <source>
        <dbReference type="Proteomes" id="UP000026962"/>
    </source>
</evidence>
<sequence length="860" mass="99037">MASYHFTCNTIKHNAPQVAFFWVKPIEVGMFYTSNISLLYKHLEAQSTVVFQNLENVKRPDEVLELANYQQLRSVCLVWSRSNLTEDSSMDQEKAVLQKLRPHQDLETLRIEGYQGDEFCSWMMNINSFLPNLVIIKLSNINKCQWLPPLGQLANLEVLHISDMPRVEGVNGMNSLKDEHKLPQGDDFFPNLQVLSIVNCPRLRLIPAFPGCRECALVKSGNILVSFEQFSRSSNLALITLEINDCGSSSDIVRFLQSSENLEHLTIDSCIDLITLPEPIRKCRSLKKLEIRNCCNFSELPEWLGELTLLQRIEVQATKLECLPQSIRCLTALKLLVLNQCNYKLRAWCQSEKNKGKIKHIERVDMNETDSRMRAKVPVLNIHSQRDVMYFRSVTSDHLIELKIGGLNDETDPKEVEKIELREKTDLCSLSLHWDNGTRMHNKTIFEKLLPHDGLEILRIRNYAGVDFPSWMSSLPTLVKLDMDDTRFEHLHLDRLQNLTELHLSKVKCGHLHLDQLQNITKMELSGVEFKQLHLDRLQNLTELHLSEVKCGHLHLDQLQNVTELKLHGQFQRLHFDHLLGLRHLYLSRLQFEHVLLNQLQSLEELHLSQIESLGSNQPACIECTQPLGKLQKILMSEVENQELKIFMQGGEGDENLFPGLQYLKMELCENLRFQPSIPRSTRYTISGKLNRPLSNLASFRRVTGLPTPGSTCTMEIVYTKGLSSQTCELQHLELLDITELTIDYCTDLCPLPKCILGWKTSLRKLEILRCKSIDSLPEWLGEMTSLSELIIETYFMETLHPCIQRLTNLQTLKLSKCFDDKFIERCRESGDDWINIMHIPNIQITGVTGRTEIIAPRCT</sequence>
<dbReference type="InterPro" id="IPR032675">
    <property type="entry name" value="LRR_dom_sf"/>
</dbReference>
<dbReference type="eggNOG" id="KOG4658">
    <property type="taxonomic scope" value="Eukaryota"/>
</dbReference>
<dbReference type="PANTHER" id="PTHR47186:SF3">
    <property type="entry name" value="OS09G0267800 PROTEIN"/>
    <property type="match status" value="1"/>
</dbReference>
<dbReference type="SUPFAM" id="SSF52047">
    <property type="entry name" value="RNI-like"/>
    <property type="match status" value="2"/>
</dbReference>
<name>A0A0E0LDX9_ORYPU</name>
<feature type="domain" description="R13L1/DRL21-like LRR repeat region" evidence="1">
    <location>
        <begin position="45"/>
        <end position="164"/>
    </location>
</feature>
<dbReference type="HOGENOM" id="CLU_009882_0_0_1"/>
<reference evidence="2" key="2">
    <citation type="submission" date="2018-05" db="EMBL/GenBank/DDBJ databases">
        <title>OpunRS2 (Oryza punctata Reference Sequence Version 2).</title>
        <authorList>
            <person name="Zhang J."/>
            <person name="Kudrna D."/>
            <person name="Lee S."/>
            <person name="Talag J."/>
            <person name="Welchert J."/>
            <person name="Wing R.A."/>
        </authorList>
    </citation>
    <scope>NUCLEOTIDE SEQUENCE [LARGE SCALE GENOMIC DNA]</scope>
</reference>
<protein>
    <recommendedName>
        <fullName evidence="1">R13L1/DRL21-like LRR repeat region domain-containing protein</fullName>
    </recommendedName>
</protein>
<dbReference type="Gramene" id="OPUNC06G20310.1">
    <property type="protein sequence ID" value="OPUNC06G20310.1"/>
    <property type="gene ID" value="OPUNC06G20310"/>
</dbReference>
<keyword evidence="3" id="KW-1185">Reference proteome</keyword>
<dbReference type="EnsemblPlants" id="OPUNC06G20310.1">
    <property type="protein sequence ID" value="OPUNC06G20310.1"/>
    <property type="gene ID" value="OPUNC06G20310"/>
</dbReference>
<accession>A0A0E0LDX9</accession>
<feature type="domain" description="R13L1/DRL21-like LRR repeat region" evidence="1">
    <location>
        <begin position="401"/>
        <end position="506"/>
    </location>
</feature>
<evidence type="ECO:0000259" key="1">
    <source>
        <dbReference type="Pfam" id="PF25019"/>
    </source>
</evidence>
<reference evidence="2" key="1">
    <citation type="submission" date="2015-04" db="UniProtKB">
        <authorList>
            <consortium name="EnsemblPlants"/>
        </authorList>
    </citation>
    <scope>IDENTIFICATION</scope>
</reference>
<proteinExistence type="predicted"/>
<organism evidence="2">
    <name type="scientific">Oryza punctata</name>
    <name type="common">Red rice</name>
    <dbReference type="NCBI Taxonomy" id="4537"/>
    <lineage>
        <taxon>Eukaryota</taxon>
        <taxon>Viridiplantae</taxon>
        <taxon>Streptophyta</taxon>
        <taxon>Embryophyta</taxon>
        <taxon>Tracheophyta</taxon>
        <taxon>Spermatophyta</taxon>
        <taxon>Magnoliopsida</taxon>
        <taxon>Liliopsida</taxon>
        <taxon>Poales</taxon>
        <taxon>Poaceae</taxon>
        <taxon>BOP clade</taxon>
        <taxon>Oryzoideae</taxon>
        <taxon>Oryzeae</taxon>
        <taxon>Oryzinae</taxon>
        <taxon>Oryza</taxon>
    </lineage>
</organism>
<dbReference type="Pfam" id="PF25019">
    <property type="entry name" value="LRR_R13L1-DRL21"/>
    <property type="match status" value="2"/>
</dbReference>
<dbReference type="PANTHER" id="PTHR47186">
    <property type="entry name" value="LEUCINE-RICH REPEAT-CONTAINING PROTEIN 57"/>
    <property type="match status" value="1"/>
</dbReference>
<dbReference type="Proteomes" id="UP000026962">
    <property type="component" value="Chromosome 6"/>
</dbReference>
<dbReference type="Gene3D" id="3.80.10.10">
    <property type="entry name" value="Ribonuclease Inhibitor"/>
    <property type="match status" value="4"/>
</dbReference>
<dbReference type="STRING" id="4537.A0A0E0LDX9"/>
<dbReference type="InterPro" id="IPR056789">
    <property type="entry name" value="LRR_R13L1-DRL21"/>
</dbReference>
<dbReference type="AlphaFoldDB" id="A0A0E0LDX9"/>